<sequence length="295" mass="30392">MLVRTGETFVIVVTGATGTVGSKVVSGLRERGESVRALVRDPGSRPAEWDEGVEVVAADYTDPASLDAALAGADVVYLLVAVHPEMAQHEINIIDAAVRTGRQPRIVLHAAAGVEYKPEGVRFLSAHVAGHAHLEASGLPWTVLAPNGFHQNFLGMADAVKAGRLTAAAGHAPVSWVDARDVADAAVAVLTGEGHEGAVYTLTGPAGLTHEEIAEQLGAVAGREVAYQAADPQAALAGMLGAGWDPWRAEGLIELYTFYAGGGAGAVSSDVEKLTGHPARSFADFAADHAPVFGG</sequence>
<dbReference type="PANTHER" id="PTHR43162">
    <property type="match status" value="1"/>
</dbReference>
<protein>
    <submittedName>
        <fullName evidence="2">NAD-dependent epimerase/dehydratase family protein</fullName>
    </submittedName>
</protein>
<feature type="domain" description="NmrA-like" evidence="1">
    <location>
        <begin position="10"/>
        <end position="233"/>
    </location>
</feature>
<organism evidence="2 3">
    <name type="scientific">Kitasatospora acidiphila</name>
    <dbReference type="NCBI Taxonomy" id="2567942"/>
    <lineage>
        <taxon>Bacteria</taxon>
        <taxon>Bacillati</taxon>
        <taxon>Actinomycetota</taxon>
        <taxon>Actinomycetes</taxon>
        <taxon>Kitasatosporales</taxon>
        <taxon>Streptomycetaceae</taxon>
        <taxon>Kitasatospora</taxon>
    </lineage>
</organism>
<dbReference type="Proteomes" id="UP000319103">
    <property type="component" value="Unassembled WGS sequence"/>
</dbReference>
<accession>A0A540W736</accession>
<dbReference type="InterPro" id="IPR051604">
    <property type="entry name" value="Ergot_Alk_Oxidoreductase"/>
</dbReference>
<evidence type="ECO:0000259" key="1">
    <source>
        <dbReference type="Pfam" id="PF05368"/>
    </source>
</evidence>
<gene>
    <name evidence="2" type="ORF">E6W39_24690</name>
</gene>
<name>A0A540W736_9ACTN</name>
<dbReference type="InterPro" id="IPR036291">
    <property type="entry name" value="NAD(P)-bd_dom_sf"/>
</dbReference>
<dbReference type="PANTHER" id="PTHR43162:SF1">
    <property type="entry name" value="PRESTALK A DIFFERENTIATION PROTEIN A"/>
    <property type="match status" value="1"/>
</dbReference>
<dbReference type="InterPro" id="IPR008030">
    <property type="entry name" value="NmrA-like"/>
</dbReference>
<evidence type="ECO:0000313" key="2">
    <source>
        <dbReference type="EMBL" id="TQF04841.1"/>
    </source>
</evidence>
<evidence type="ECO:0000313" key="3">
    <source>
        <dbReference type="Proteomes" id="UP000319103"/>
    </source>
</evidence>
<proteinExistence type="predicted"/>
<comment type="caution">
    <text evidence="2">The sequence shown here is derived from an EMBL/GenBank/DDBJ whole genome shotgun (WGS) entry which is preliminary data.</text>
</comment>
<dbReference type="SUPFAM" id="SSF51735">
    <property type="entry name" value="NAD(P)-binding Rossmann-fold domains"/>
    <property type="match status" value="1"/>
</dbReference>
<keyword evidence="3" id="KW-1185">Reference proteome</keyword>
<reference evidence="2 3" key="1">
    <citation type="submission" date="2019-06" db="EMBL/GenBank/DDBJ databases">
        <title>Description of Kitasatospora acidophila sp. nov. isolated from pine grove soil, and reclassification of Streptomyces novaecaesareae to Kitasatospora novaeceasareae comb. nov.</title>
        <authorList>
            <person name="Kim M.J."/>
        </authorList>
    </citation>
    <scope>NUCLEOTIDE SEQUENCE [LARGE SCALE GENOMIC DNA]</scope>
    <source>
        <strain evidence="2 3">MMS16-CNU292</strain>
    </source>
</reference>
<dbReference type="OrthoDB" id="116343at2"/>
<dbReference type="Gene3D" id="3.90.25.10">
    <property type="entry name" value="UDP-galactose 4-epimerase, domain 1"/>
    <property type="match status" value="1"/>
</dbReference>
<dbReference type="AlphaFoldDB" id="A0A540W736"/>
<dbReference type="Gene3D" id="3.40.50.720">
    <property type="entry name" value="NAD(P)-binding Rossmann-like Domain"/>
    <property type="match status" value="1"/>
</dbReference>
<dbReference type="EMBL" id="VIGB01000003">
    <property type="protein sequence ID" value="TQF04841.1"/>
    <property type="molecule type" value="Genomic_DNA"/>
</dbReference>
<dbReference type="Pfam" id="PF05368">
    <property type="entry name" value="NmrA"/>
    <property type="match status" value="1"/>
</dbReference>